<proteinExistence type="predicted"/>
<feature type="region of interest" description="Disordered" evidence="1">
    <location>
        <begin position="1"/>
        <end position="92"/>
    </location>
</feature>
<dbReference type="AlphaFoldDB" id="M0BII1"/>
<dbReference type="Proteomes" id="UP000011591">
    <property type="component" value="Unassembled WGS sequence"/>
</dbReference>
<dbReference type="PATRIC" id="fig|1227491.4.peg.212"/>
<evidence type="ECO:0008006" key="4">
    <source>
        <dbReference type="Google" id="ProtNLM"/>
    </source>
</evidence>
<reference evidence="2 3" key="1">
    <citation type="journal article" date="2014" name="PLoS Genet.">
        <title>Phylogenetically driven sequencing of extremely halophilic archaea reveals strategies for static and dynamic osmo-response.</title>
        <authorList>
            <person name="Becker E.A."/>
            <person name="Seitzer P.M."/>
            <person name="Tritt A."/>
            <person name="Larsen D."/>
            <person name="Krusor M."/>
            <person name="Yao A.I."/>
            <person name="Wu D."/>
            <person name="Madern D."/>
            <person name="Eisen J.A."/>
            <person name="Darling A.E."/>
            <person name="Facciotti M.T."/>
        </authorList>
    </citation>
    <scope>NUCLEOTIDE SEQUENCE [LARGE SCALE GENOMIC DNA]</scope>
    <source>
        <strain evidence="2 3">DSM 13077</strain>
    </source>
</reference>
<evidence type="ECO:0000313" key="2">
    <source>
        <dbReference type="EMBL" id="ELZ10282.1"/>
    </source>
</evidence>
<feature type="compositionally biased region" description="Basic and acidic residues" evidence="1">
    <location>
        <begin position="17"/>
        <end position="28"/>
    </location>
</feature>
<gene>
    <name evidence="2" type="ORF">C480_01040</name>
</gene>
<dbReference type="RefSeq" id="WP_006663766.1">
    <property type="nucleotide sequence ID" value="NZ_AOIP01000008.1"/>
</dbReference>
<comment type="caution">
    <text evidence="2">The sequence shown here is derived from an EMBL/GenBank/DDBJ whole genome shotgun (WGS) entry which is preliminary data.</text>
</comment>
<dbReference type="EMBL" id="AOIP01000008">
    <property type="protein sequence ID" value="ELZ10282.1"/>
    <property type="molecule type" value="Genomic_DNA"/>
</dbReference>
<name>M0BII1_9EURY</name>
<evidence type="ECO:0000256" key="1">
    <source>
        <dbReference type="SAM" id="MobiDB-lite"/>
    </source>
</evidence>
<dbReference type="OrthoDB" id="377491at2157"/>
<accession>M0BII1</accession>
<sequence>MSDNADADGDTGSSANDTDHPSRSEPFEPPRCPRCGTPIAQKTMIGPGEAIAGPCGCRVAPPDPDPDLTSNSKSDLDSDTDTDPAPDRSGPD</sequence>
<organism evidence="2 3">
    <name type="scientific">Natrialba aegyptia DSM 13077</name>
    <dbReference type="NCBI Taxonomy" id="1227491"/>
    <lineage>
        <taxon>Archaea</taxon>
        <taxon>Methanobacteriati</taxon>
        <taxon>Methanobacteriota</taxon>
        <taxon>Stenosarchaea group</taxon>
        <taxon>Halobacteria</taxon>
        <taxon>Halobacteriales</taxon>
        <taxon>Natrialbaceae</taxon>
        <taxon>Natrialba</taxon>
    </lineage>
</organism>
<keyword evidence="3" id="KW-1185">Reference proteome</keyword>
<protein>
    <recommendedName>
        <fullName evidence="4">Small CPxCG-related zinc finger protein</fullName>
    </recommendedName>
</protein>
<evidence type="ECO:0000313" key="3">
    <source>
        <dbReference type="Proteomes" id="UP000011591"/>
    </source>
</evidence>